<organism evidence="5 6">
    <name type="scientific">Scyliorhinus torazame</name>
    <name type="common">Cloudy catshark</name>
    <name type="synonym">Catulus torazame</name>
    <dbReference type="NCBI Taxonomy" id="75743"/>
    <lineage>
        <taxon>Eukaryota</taxon>
        <taxon>Metazoa</taxon>
        <taxon>Chordata</taxon>
        <taxon>Craniata</taxon>
        <taxon>Vertebrata</taxon>
        <taxon>Chondrichthyes</taxon>
        <taxon>Elasmobranchii</taxon>
        <taxon>Galeomorphii</taxon>
        <taxon>Galeoidea</taxon>
        <taxon>Carcharhiniformes</taxon>
        <taxon>Scyliorhinidae</taxon>
        <taxon>Scyliorhinus</taxon>
    </lineage>
</organism>
<evidence type="ECO:0000313" key="5">
    <source>
        <dbReference type="EMBL" id="GCB70544.1"/>
    </source>
</evidence>
<accession>A0A401PBQ0</accession>
<keyword evidence="3" id="KW-0067">ATP-binding</keyword>
<dbReference type="PANTHER" id="PTHR11353">
    <property type="entry name" value="CHAPERONIN"/>
    <property type="match status" value="1"/>
</dbReference>
<keyword evidence="4" id="KW-0143">Chaperone</keyword>
<gene>
    <name evidence="5" type="ORF">scyTo_0005705</name>
</gene>
<dbReference type="EMBL" id="BFAA01001820">
    <property type="protein sequence ID" value="GCB70544.1"/>
    <property type="molecule type" value="Genomic_DNA"/>
</dbReference>
<dbReference type="GO" id="GO:0140662">
    <property type="term" value="F:ATP-dependent protein folding chaperone"/>
    <property type="evidence" value="ECO:0007669"/>
    <property type="project" value="InterPro"/>
</dbReference>
<protein>
    <recommendedName>
        <fullName evidence="7">T-complex protein 1 subunit beta</fullName>
    </recommendedName>
</protein>
<evidence type="ECO:0000256" key="2">
    <source>
        <dbReference type="ARBA" id="ARBA00022741"/>
    </source>
</evidence>
<dbReference type="AlphaFoldDB" id="A0A401PBQ0"/>
<evidence type="ECO:0000256" key="1">
    <source>
        <dbReference type="ARBA" id="ARBA00008020"/>
    </source>
</evidence>
<dbReference type="Proteomes" id="UP000288216">
    <property type="component" value="Unassembled WGS sequence"/>
</dbReference>
<name>A0A401PBQ0_SCYTO</name>
<feature type="non-terminal residue" evidence="5">
    <location>
        <position position="242"/>
    </location>
</feature>
<reference evidence="5 6" key="1">
    <citation type="journal article" date="2018" name="Nat. Ecol. Evol.">
        <title>Shark genomes provide insights into elasmobranch evolution and the origin of vertebrates.</title>
        <authorList>
            <person name="Hara Y"/>
            <person name="Yamaguchi K"/>
            <person name="Onimaru K"/>
            <person name="Kadota M"/>
            <person name="Koyanagi M"/>
            <person name="Keeley SD"/>
            <person name="Tatsumi K"/>
            <person name="Tanaka K"/>
            <person name="Motone F"/>
            <person name="Kageyama Y"/>
            <person name="Nozu R"/>
            <person name="Adachi N"/>
            <person name="Nishimura O"/>
            <person name="Nakagawa R"/>
            <person name="Tanegashima C"/>
            <person name="Kiyatake I"/>
            <person name="Matsumoto R"/>
            <person name="Murakumo K"/>
            <person name="Nishida K"/>
            <person name="Terakita A"/>
            <person name="Kuratani S"/>
            <person name="Sato K"/>
            <person name="Hyodo S Kuraku.S."/>
        </authorList>
    </citation>
    <scope>NUCLEOTIDE SEQUENCE [LARGE SCALE GENOMIC DNA]</scope>
</reference>
<comment type="caution">
    <text evidence="5">The sequence shown here is derived from an EMBL/GenBank/DDBJ whole genome shotgun (WGS) entry which is preliminary data.</text>
</comment>
<dbReference type="Gene3D" id="1.10.560.10">
    <property type="entry name" value="GroEL-like equatorial domain"/>
    <property type="match status" value="1"/>
</dbReference>
<evidence type="ECO:0000256" key="3">
    <source>
        <dbReference type="ARBA" id="ARBA00022840"/>
    </source>
</evidence>
<keyword evidence="2" id="KW-0547">Nucleotide-binding</keyword>
<dbReference type="Pfam" id="PF00118">
    <property type="entry name" value="Cpn60_TCP1"/>
    <property type="match status" value="1"/>
</dbReference>
<dbReference type="SUPFAM" id="SSF48592">
    <property type="entry name" value="GroEL equatorial domain-like"/>
    <property type="match status" value="1"/>
</dbReference>
<dbReference type="InterPro" id="IPR002423">
    <property type="entry name" value="Cpn60/GroEL/TCP-1"/>
</dbReference>
<keyword evidence="6" id="KW-1185">Reference proteome</keyword>
<sequence>MQIVLERQKESHCFLVEIVDVIWEARLMQGSYSYAENNFEEANPHIHVNICSKLMNQYSTAKDSTAKVAEIELAEKEKMKEKVDRILKYGINCFINRQLIYNYPEQLFVAAGVMAIEHADFSGIERLALVTGEACTIVLRGATQQILDEAERSLHDALCVLAQTVKETRTVYGGGCSEMLMAQAVAEFAVRTPEKEAVAMESFAKALGMLPTIIADNAGYDSADLVAQLRAAHSEGKTTYGL</sequence>
<evidence type="ECO:0008006" key="7">
    <source>
        <dbReference type="Google" id="ProtNLM"/>
    </source>
</evidence>
<comment type="similarity">
    <text evidence="1">Belongs to the TCP-1 chaperonin family.</text>
</comment>
<dbReference type="InterPro" id="IPR017998">
    <property type="entry name" value="Chaperone_TCP-1"/>
</dbReference>
<dbReference type="SUPFAM" id="SSF52029">
    <property type="entry name" value="GroEL apical domain-like"/>
    <property type="match status" value="1"/>
</dbReference>
<proteinExistence type="inferred from homology"/>
<dbReference type="STRING" id="75743.A0A401PBQ0"/>
<dbReference type="OrthoDB" id="10259763at2759"/>
<dbReference type="InterPro" id="IPR027413">
    <property type="entry name" value="GROEL-like_equatorial_sf"/>
</dbReference>
<evidence type="ECO:0000313" key="6">
    <source>
        <dbReference type="Proteomes" id="UP000288216"/>
    </source>
</evidence>
<dbReference type="InterPro" id="IPR027409">
    <property type="entry name" value="GroEL-like_apical_dom_sf"/>
</dbReference>
<dbReference type="GO" id="GO:0005524">
    <property type="term" value="F:ATP binding"/>
    <property type="evidence" value="ECO:0007669"/>
    <property type="project" value="UniProtKB-KW"/>
</dbReference>
<evidence type="ECO:0000256" key="4">
    <source>
        <dbReference type="ARBA" id="ARBA00023186"/>
    </source>
</evidence>